<keyword evidence="8" id="KW-0067">ATP-binding</keyword>
<dbReference type="Gene3D" id="3.10.110.10">
    <property type="entry name" value="Ubiquitin Conjugating Enzyme"/>
    <property type="match status" value="1"/>
</dbReference>
<dbReference type="InterPro" id="IPR016135">
    <property type="entry name" value="UBQ-conjugating_enzyme/RWD"/>
</dbReference>
<feature type="compositionally biased region" description="Pro residues" evidence="11">
    <location>
        <begin position="174"/>
        <end position="189"/>
    </location>
</feature>
<evidence type="ECO:0000256" key="9">
    <source>
        <dbReference type="ARBA" id="ARBA00022989"/>
    </source>
</evidence>
<organism evidence="13 14">
    <name type="scientific">Chlorella vulgaris</name>
    <name type="common">Green alga</name>
    <dbReference type="NCBI Taxonomy" id="3077"/>
    <lineage>
        <taxon>Eukaryota</taxon>
        <taxon>Viridiplantae</taxon>
        <taxon>Chlorophyta</taxon>
        <taxon>core chlorophytes</taxon>
        <taxon>Trebouxiophyceae</taxon>
        <taxon>Chlorellales</taxon>
        <taxon>Chlorellaceae</taxon>
        <taxon>Chlorella clade</taxon>
        <taxon>Chlorella</taxon>
    </lineage>
</organism>
<dbReference type="CDD" id="cd23799">
    <property type="entry name" value="UBCc_UBE2J"/>
    <property type="match status" value="1"/>
</dbReference>
<evidence type="ECO:0000259" key="12">
    <source>
        <dbReference type="PROSITE" id="PS50127"/>
    </source>
</evidence>
<dbReference type="AlphaFoldDB" id="A0A9D4TZU8"/>
<feature type="region of interest" description="Disordered" evidence="11">
    <location>
        <begin position="166"/>
        <end position="222"/>
    </location>
</feature>
<dbReference type="FunFam" id="3.10.110.10:FF:000023">
    <property type="entry name" value="Ubiquitin-conjugating enzyme E2 J2"/>
    <property type="match status" value="1"/>
</dbReference>
<dbReference type="GO" id="GO:0005524">
    <property type="term" value="F:ATP binding"/>
    <property type="evidence" value="ECO:0007669"/>
    <property type="project" value="UniProtKB-KW"/>
</dbReference>
<gene>
    <name evidence="13" type="ORF">D9Q98_001313</name>
</gene>
<protein>
    <recommendedName>
        <fullName evidence="2">E2 ubiquitin-conjugating enzyme</fullName>
        <ecNumber evidence="2">2.3.2.23</ecNumber>
    </recommendedName>
</protein>
<comment type="subcellular location">
    <subcellularLocation>
        <location evidence="1">Endoplasmic reticulum membrane</location>
    </subcellularLocation>
</comment>
<dbReference type="OrthoDB" id="1158011at2759"/>
<dbReference type="SUPFAM" id="SSF54495">
    <property type="entry name" value="UBC-like"/>
    <property type="match status" value="1"/>
</dbReference>
<evidence type="ECO:0000256" key="11">
    <source>
        <dbReference type="SAM" id="MobiDB-lite"/>
    </source>
</evidence>
<feature type="compositionally biased region" description="Low complexity" evidence="11">
    <location>
        <begin position="190"/>
        <end position="222"/>
    </location>
</feature>
<keyword evidence="9" id="KW-1133">Transmembrane helix</keyword>
<dbReference type="InterPro" id="IPR050113">
    <property type="entry name" value="Ub_conjugating_enzyme"/>
</dbReference>
<evidence type="ECO:0000256" key="1">
    <source>
        <dbReference type="ARBA" id="ARBA00004586"/>
    </source>
</evidence>
<keyword evidence="3" id="KW-0808">Transferase</keyword>
<dbReference type="PROSITE" id="PS50127">
    <property type="entry name" value="UBC_2"/>
    <property type="match status" value="1"/>
</dbReference>
<evidence type="ECO:0000256" key="4">
    <source>
        <dbReference type="ARBA" id="ARBA00022692"/>
    </source>
</evidence>
<dbReference type="Pfam" id="PF00179">
    <property type="entry name" value="UQ_con"/>
    <property type="match status" value="1"/>
</dbReference>
<keyword evidence="4" id="KW-0812">Transmembrane</keyword>
<evidence type="ECO:0000256" key="2">
    <source>
        <dbReference type="ARBA" id="ARBA00012486"/>
    </source>
</evidence>
<dbReference type="EMBL" id="SIDB01000001">
    <property type="protein sequence ID" value="KAI3438898.1"/>
    <property type="molecule type" value="Genomic_DNA"/>
</dbReference>
<reference evidence="13" key="1">
    <citation type="journal article" date="2019" name="Plant J.">
        <title>Chlorella vulgaris genome assembly and annotation reveals the molecular basis for metabolic acclimation to high light conditions.</title>
        <authorList>
            <person name="Cecchin M."/>
            <person name="Marcolungo L."/>
            <person name="Rossato M."/>
            <person name="Girolomoni L."/>
            <person name="Cosentino E."/>
            <person name="Cuine S."/>
            <person name="Li-Beisson Y."/>
            <person name="Delledonne M."/>
            <person name="Ballottari M."/>
        </authorList>
    </citation>
    <scope>NUCLEOTIDE SEQUENCE</scope>
    <source>
        <strain evidence="13">211/11P</strain>
    </source>
</reference>
<evidence type="ECO:0000256" key="7">
    <source>
        <dbReference type="ARBA" id="ARBA00022824"/>
    </source>
</evidence>
<accession>A0A9D4TZU8</accession>
<proteinExistence type="predicted"/>
<dbReference type="GO" id="GO:0061631">
    <property type="term" value="F:ubiquitin conjugating enzyme activity"/>
    <property type="evidence" value="ECO:0007669"/>
    <property type="project" value="UniProtKB-EC"/>
</dbReference>
<keyword evidence="10" id="KW-0472">Membrane</keyword>
<dbReference type="EC" id="2.3.2.23" evidence="2"/>
<evidence type="ECO:0000256" key="6">
    <source>
        <dbReference type="ARBA" id="ARBA00022786"/>
    </source>
</evidence>
<keyword evidence="5" id="KW-0547">Nucleotide-binding</keyword>
<reference evidence="13" key="2">
    <citation type="submission" date="2020-11" db="EMBL/GenBank/DDBJ databases">
        <authorList>
            <person name="Cecchin M."/>
            <person name="Marcolungo L."/>
            <person name="Rossato M."/>
            <person name="Girolomoni L."/>
            <person name="Cosentino E."/>
            <person name="Cuine S."/>
            <person name="Li-Beisson Y."/>
            <person name="Delledonne M."/>
            <person name="Ballottari M."/>
        </authorList>
    </citation>
    <scope>NUCLEOTIDE SEQUENCE</scope>
    <source>
        <strain evidence="13">211/11P</strain>
        <tissue evidence="13">Whole cell</tissue>
    </source>
</reference>
<evidence type="ECO:0000313" key="13">
    <source>
        <dbReference type="EMBL" id="KAI3438898.1"/>
    </source>
</evidence>
<dbReference type="PANTHER" id="PTHR24067">
    <property type="entry name" value="UBIQUITIN-CONJUGATING ENZYME E2"/>
    <property type="match status" value="1"/>
</dbReference>
<evidence type="ECO:0000313" key="14">
    <source>
        <dbReference type="Proteomes" id="UP001055712"/>
    </source>
</evidence>
<name>A0A9D4TZU8_CHLVU</name>
<dbReference type="GO" id="GO:0005789">
    <property type="term" value="C:endoplasmic reticulum membrane"/>
    <property type="evidence" value="ECO:0007669"/>
    <property type="project" value="UniProtKB-SubCell"/>
</dbReference>
<evidence type="ECO:0000256" key="10">
    <source>
        <dbReference type="ARBA" id="ARBA00023136"/>
    </source>
</evidence>
<sequence length="268" mass="28895">MGSKACIARLQKEYKAILKEPVPQITAHPAPNNLLDWHYVLEGPKDSDFEGGCYHGKVTFPHEYPFKPPAIVMLTPNGRFAPNTKLCLSMSNFHPESWNPLWSVSTILTGLLSFMLETQHTTGAISSTKEEKRRLARQSLAYNARNPTFRKLFPEWIKKLEDAAVMPAPGSHPQQPPPPPLQQQQPPPQQQQDKQQQQVDAPQAKGQQAQPQPAGAPAAPQVAPLAAGAVPAARLPQGGVGGQWSSYALGAAAVVAAAAAATAMLTLD</sequence>
<comment type="caution">
    <text evidence="13">The sequence shown here is derived from an EMBL/GenBank/DDBJ whole genome shotgun (WGS) entry which is preliminary data.</text>
</comment>
<dbReference type="InterPro" id="IPR000608">
    <property type="entry name" value="UBC"/>
</dbReference>
<keyword evidence="7" id="KW-0256">Endoplasmic reticulum</keyword>
<keyword evidence="6" id="KW-0833">Ubl conjugation pathway</keyword>
<feature type="domain" description="UBC core" evidence="12">
    <location>
        <begin position="5"/>
        <end position="162"/>
    </location>
</feature>
<dbReference type="Proteomes" id="UP001055712">
    <property type="component" value="Unassembled WGS sequence"/>
</dbReference>
<dbReference type="SMART" id="SM00212">
    <property type="entry name" value="UBCc"/>
    <property type="match status" value="1"/>
</dbReference>
<evidence type="ECO:0000256" key="3">
    <source>
        <dbReference type="ARBA" id="ARBA00022679"/>
    </source>
</evidence>
<evidence type="ECO:0000256" key="5">
    <source>
        <dbReference type="ARBA" id="ARBA00022741"/>
    </source>
</evidence>
<keyword evidence="14" id="KW-1185">Reference proteome</keyword>
<evidence type="ECO:0000256" key="8">
    <source>
        <dbReference type="ARBA" id="ARBA00022840"/>
    </source>
</evidence>